<gene>
    <name evidence="1" type="ORF">G3M99_06825</name>
</gene>
<organism evidence="1 2">
    <name type="scientific">Clostridium senegalense</name>
    <dbReference type="NCBI Taxonomy" id="1465809"/>
    <lineage>
        <taxon>Bacteria</taxon>
        <taxon>Bacillati</taxon>
        <taxon>Bacillota</taxon>
        <taxon>Clostridia</taxon>
        <taxon>Eubacteriales</taxon>
        <taxon>Clostridiaceae</taxon>
        <taxon>Clostridium</taxon>
    </lineage>
</organism>
<evidence type="ECO:0000313" key="2">
    <source>
        <dbReference type="Proteomes" id="UP000481872"/>
    </source>
</evidence>
<dbReference type="RefSeq" id="WP_199869628.1">
    <property type="nucleotide sequence ID" value="NZ_JAAGPU010000009.1"/>
</dbReference>
<keyword evidence="2" id="KW-1185">Reference proteome</keyword>
<name>A0A6M0H2X3_9CLOT</name>
<dbReference type="Proteomes" id="UP000481872">
    <property type="component" value="Unassembled WGS sequence"/>
</dbReference>
<dbReference type="SUPFAM" id="SSF140356">
    <property type="entry name" value="PPK N-terminal domain-like"/>
    <property type="match status" value="1"/>
</dbReference>
<evidence type="ECO:0000313" key="1">
    <source>
        <dbReference type="EMBL" id="NEU04578.1"/>
    </source>
</evidence>
<protein>
    <submittedName>
        <fullName evidence="1">Uncharacterized protein</fullName>
    </submittedName>
</protein>
<comment type="caution">
    <text evidence="1">The sequence shown here is derived from an EMBL/GenBank/DDBJ whole genome shotgun (WGS) entry which is preliminary data.</text>
</comment>
<sequence>MKYSFKDVFLSILYKNNNEQILSLLRSHNKILEKTKYESITKLNRLKYICLNSNNLDEIFSNDLTSLRLDNSIDDSLLEDIHIANINYPSDDKIIEQLFISNKLIQCIDKNCIIFNKYINIIKDLKKFTKEANIDTTILTSPFFQFSKDKKGYPMAFICPIDKNYFITGNYNFKIYGFFGKYEDLSKKGGYMELNLKYNEIIPSSLEVKNFYLGNNTNSEFGNKALIYLIDKLIPEFNNLFKNTNNNIKLKDNFKTKVIYGSNTKKSNLEFYKKNGFTLKEDKFYLNLY</sequence>
<dbReference type="InterPro" id="IPR036832">
    <property type="entry name" value="PPK_N_dom_sf"/>
</dbReference>
<dbReference type="EMBL" id="JAAGPU010000009">
    <property type="protein sequence ID" value="NEU04578.1"/>
    <property type="molecule type" value="Genomic_DNA"/>
</dbReference>
<reference evidence="1 2" key="1">
    <citation type="submission" date="2020-02" db="EMBL/GenBank/DDBJ databases">
        <title>Genome assembly of a novel Clostridium senegalense strain.</title>
        <authorList>
            <person name="Gupta T.B."/>
            <person name="Jauregui R."/>
            <person name="Maclean P."/>
            <person name="Nawarathana A."/>
            <person name="Brightwell G."/>
        </authorList>
    </citation>
    <scope>NUCLEOTIDE SEQUENCE [LARGE SCALE GENOMIC DNA]</scope>
    <source>
        <strain evidence="1 2">AGRFS4</strain>
    </source>
</reference>
<proteinExistence type="predicted"/>
<dbReference type="AlphaFoldDB" id="A0A6M0H2X3"/>
<accession>A0A6M0H2X3</accession>